<dbReference type="RefSeq" id="XP_024740177.1">
    <property type="nucleotide sequence ID" value="XM_024871961.1"/>
</dbReference>
<proteinExistence type="predicted"/>
<organism evidence="2 3">
    <name type="scientific">Hyaloscypha bicolor E</name>
    <dbReference type="NCBI Taxonomy" id="1095630"/>
    <lineage>
        <taxon>Eukaryota</taxon>
        <taxon>Fungi</taxon>
        <taxon>Dikarya</taxon>
        <taxon>Ascomycota</taxon>
        <taxon>Pezizomycotina</taxon>
        <taxon>Leotiomycetes</taxon>
        <taxon>Helotiales</taxon>
        <taxon>Hyaloscyphaceae</taxon>
        <taxon>Hyaloscypha</taxon>
        <taxon>Hyaloscypha bicolor</taxon>
    </lineage>
</organism>
<dbReference type="Proteomes" id="UP000235371">
    <property type="component" value="Unassembled WGS sequence"/>
</dbReference>
<dbReference type="AlphaFoldDB" id="A0A2J6TJS8"/>
<evidence type="ECO:0000313" key="2">
    <source>
        <dbReference type="EMBL" id="PMD63273.1"/>
    </source>
</evidence>
<reference evidence="2 3" key="1">
    <citation type="submission" date="2016-04" db="EMBL/GenBank/DDBJ databases">
        <title>A degradative enzymes factory behind the ericoid mycorrhizal symbiosis.</title>
        <authorList>
            <consortium name="DOE Joint Genome Institute"/>
            <person name="Martino E."/>
            <person name="Morin E."/>
            <person name="Grelet G."/>
            <person name="Kuo A."/>
            <person name="Kohler A."/>
            <person name="Daghino S."/>
            <person name="Barry K."/>
            <person name="Choi C."/>
            <person name="Cichocki N."/>
            <person name="Clum A."/>
            <person name="Copeland A."/>
            <person name="Hainaut M."/>
            <person name="Haridas S."/>
            <person name="Labutti K."/>
            <person name="Lindquist E."/>
            <person name="Lipzen A."/>
            <person name="Khouja H.-R."/>
            <person name="Murat C."/>
            <person name="Ohm R."/>
            <person name="Olson A."/>
            <person name="Spatafora J."/>
            <person name="Veneault-Fourrey C."/>
            <person name="Henrissat B."/>
            <person name="Grigoriev I."/>
            <person name="Martin F."/>
            <person name="Perotto S."/>
        </authorList>
    </citation>
    <scope>NUCLEOTIDE SEQUENCE [LARGE SCALE GENOMIC DNA]</scope>
    <source>
        <strain evidence="2 3">E</strain>
    </source>
</reference>
<keyword evidence="3" id="KW-1185">Reference proteome</keyword>
<protein>
    <submittedName>
        <fullName evidence="2">Uncharacterized protein</fullName>
    </submittedName>
</protein>
<dbReference type="GeneID" id="36580043"/>
<dbReference type="EMBL" id="KZ613782">
    <property type="protein sequence ID" value="PMD63273.1"/>
    <property type="molecule type" value="Genomic_DNA"/>
</dbReference>
<dbReference type="InParanoid" id="A0A2J6TJS8"/>
<feature type="chain" id="PRO_5014410377" evidence="1">
    <location>
        <begin position="19"/>
        <end position="146"/>
    </location>
</feature>
<accession>A0A2J6TJS8</accession>
<name>A0A2J6TJS8_9HELO</name>
<sequence>MLFSSSCIFITCMPFTYASYCLPSFPLLPLAKQAFALIQSTFFLISSASGKPTFHSLKGFSYNSLNHTTSGSGLINTRYVFRRAHRGDPDPLQRSRVLQLIPNPLPLPIQQPLHLRARTHLLLAILRQRTPTTAIALAKLHLQQHD</sequence>
<evidence type="ECO:0000256" key="1">
    <source>
        <dbReference type="SAM" id="SignalP"/>
    </source>
</evidence>
<evidence type="ECO:0000313" key="3">
    <source>
        <dbReference type="Proteomes" id="UP000235371"/>
    </source>
</evidence>
<keyword evidence="1" id="KW-0732">Signal</keyword>
<gene>
    <name evidence="2" type="ORF">K444DRAFT_331103</name>
</gene>
<feature type="signal peptide" evidence="1">
    <location>
        <begin position="1"/>
        <end position="18"/>
    </location>
</feature>